<dbReference type="NCBIfam" id="TIGR00389">
    <property type="entry name" value="glyS_dimeric"/>
    <property type="match status" value="1"/>
</dbReference>
<dbReference type="EC" id="6.1.1.14" evidence="3"/>
<dbReference type="AlphaFoldDB" id="A0A0Q0VP44"/>
<dbReference type="InterPro" id="IPR027031">
    <property type="entry name" value="Gly-tRNA_synthase/POLG2"/>
</dbReference>
<dbReference type="FunFam" id="3.40.50.800:FF:000002">
    <property type="entry name" value="Glycine--tRNA ligase"/>
    <property type="match status" value="1"/>
</dbReference>
<dbReference type="Proteomes" id="UP000050301">
    <property type="component" value="Unassembled WGS sequence"/>
</dbReference>
<dbReference type="InterPro" id="IPR002315">
    <property type="entry name" value="tRNA-synt_gly"/>
</dbReference>
<comment type="caution">
    <text evidence="12">The sequence shown here is derived from an EMBL/GenBank/DDBJ whole genome shotgun (WGS) entry which is preliminary data.</text>
</comment>
<dbReference type="PANTHER" id="PTHR10745">
    <property type="entry name" value="GLYCYL-TRNA SYNTHETASE/DNA POLYMERASE SUBUNIT GAMMA-2"/>
    <property type="match status" value="1"/>
</dbReference>
<keyword evidence="7" id="KW-0067">ATP-binding</keyword>
<name>A0A0Q0VP44_9ARCH</name>
<dbReference type="InterPro" id="IPR006195">
    <property type="entry name" value="aa-tRNA-synth_II"/>
</dbReference>
<evidence type="ECO:0000256" key="5">
    <source>
        <dbReference type="ARBA" id="ARBA00022598"/>
    </source>
</evidence>
<dbReference type="PROSITE" id="PS50862">
    <property type="entry name" value="AA_TRNA_LIGASE_II"/>
    <property type="match status" value="1"/>
</dbReference>
<dbReference type="EMBL" id="LKBH01000143">
    <property type="protein sequence ID" value="KQB35387.1"/>
    <property type="molecule type" value="Genomic_DNA"/>
</dbReference>
<evidence type="ECO:0000256" key="8">
    <source>
        <dbReference type="ARBA" id="ARBA00022917"/>
    </source>
</evidence>
<reference evidence="12 13" key="1">
    <citation type="submission" date="2015-09" db="EMBL/GenBank/DDBJ databases">
        <title>Heavy metals and arsenic resistance mechanisms in polyextremophilic archaea of the family Ferroplasmaceae.</title>
        <authorList>
            <person name="Bulaev A.G."/>
            <person name="Kanygina A.V."/>
        </authorList>
    </citation>
    <scope>NUCLEOTIDE SEQUENCE [LARGE SCALE GENOMIC DNA]</scope>
    <source>
        <strain evidence="12 13">BH2</strain>
    </source>
</reference>
<dbReference type="InterPro" id="IPR045864">
    <property type="entry name" value="aa-tRNA-synth_II/BPL/LPL"/>
</dbReference>
<protein>
    <recommendedName>
        <fullName evidence="3">glycine--tRNA ligase</fullName>
        <ecNumber evidence="3">6.1.1.14</ecNumber>
    </recommendedName>
    <alternativeName>
        <fullName evidence="10">Diadenosine tetraphosphate synthetase</fullName>
    </alternativeName>
</protein>
<dbReference type="Pfam" id="PF03129">
    <property type="entry name" value="HGTP_anticodon"/>
    <property type="match status" value="1"/>
</dbReference>
<dbReference type="Gene3D" id="3.30.930.10">
    <property type="entry name" value="Bira Bifunctional Protein, Domain 2"/>
    <property type="match status" value="1"/>
</dbReference>
<accession>A0A0Q0VP44</accession>
<keyword evidence="13" id="KW-1185">Reference proteome</keyword>
<gene>
    <name evidence="12" type="ORF">AOG55_06940</name>
</gene>
<evidence type="ECO:0000313" key="13">
    <source>
        <dbReference type="Proteomes" id="UP000050301"/>
    </source>
</evidence>
<comment type="subcellular location">
    <subcellularLocation>
        <location evidence="1">Cytoplasm</location>
    </subcellularLocation>
</comment>
<dbReference type="SUPFAM" id="SSF52954">
    <property type="entry name" value="Class II aaRS ABD-related"/>
    <property type="match status" value="1"/>
</dbReference>
<keyword evidence="6" id="KW-0547">Nucleotide-binding</keyword>
<dbReference type="GO" id="GO:0005737">
    <property type="term" value="C:cytoplasm"/>
    <property type="evidence" value="ECO:0007669"/>
    <property type="project" value="UniProtKB-SubCell"/>
</dbReference>
<keyword evidence="5 12" id="KW-0436">Ligase</keyword>
<proteinExistence type="inferred from homology"/>
<dbReference type="InterPro" id="IPR036621">
    <property type="entry name" value="Anticodon-bd_dom_sf"/>
</dbReference>
<evidence type="ECO:0000256" key="9">
    <source>
        <dbReference type="ARBA" id="ARBA00023146"/>
    </source>
</evidence>
<evidence type="ECO:0000256" key="2">
    <source>
        <dbReference type="ARBA" id="ARBA00008226"/>
    </source>
</evidence>
<dbReference type="GO" id="GO:0006426">
    <property type="term" value="P:glycyl-tRNA aminoacylation"/>
    <property type="evidence" value="ECO:0007669"/>
    <property type="project" value="InterPro"/>
</dbReference>
<evidence type="ECO:0000256" key="10">
    <source>
        <dbReference type="ARBA" id="ARBA00030057"/>
    </source>
</evidence>
<dbReference type="GO" id="GO:0005524">
    <property type="term" value="F:ATP binding"/>
    <property type="evidence" value="ECO:0007669"/>
    <property type="project" value="UniProtKB-KW"/>
</dbReference>
<dbReference type="FunCoup" id="A0A0Q0VP44">
    <property type="interactions" value="203"/>
</dbReference>
<dbReference type="GO" id="GO:0004820">
    <property type="term" value="F:glycine-tRNA ligase activity"/>
    <property type="evidence" value="ECO:0007669"/>
    <property type="project" value="UniProtKB-EC"/>
</dbReference>
<evidence type="ECO:0000256" key="3">
    <source>
        <dbReference type="ARBA" id="ARBA00012829"/>
    </source>
</evidence>
<dbReference type="SUPFAM" id="SSF55681">
    <property type="entry name" value="Class II aaRS and biotin synthetases"/>
    <property type="match status" value="1"/>
</dbReference>
<dbReference type="PRINTS" id="PR01043">
    <property type="entry name" value="TRNASYNTHGLY"/>
</dbReference>
<comment type="similarity">
    <text evidence="2">Belongs to the class-II aminoacyl-tRNA synthetase family.</text>
</comment>
<dbReference type="CDD" id="cd00774">
    <property type="entry name" value="GlyRS-like_core"/>
    <property type="match status" value="1"/>
</dbReference>
<dbReference type="InParanoid" id="A0A0Q0VP44"/>
<dbReference type="GO" id="GO:0044281">
    <property type="term" value="P:small molecule metabolic process"/>
    <property type="evidence" value="ECO:0007669"/>
    <property type="project" value="UniProtKB-ARBA"/>
</dbReference>
<dbReference type="InterPro" id="IPR033731">
    <property type="entry name" value="GlyRS-like_core"/>
</dbReference>
<evidence type="ECO:0000259" key="11">
    <source>
        <dbReference type="PROSITE" id="PS50862"/>
    </source>
</evidence>
<keyword evidence="4" id="KW-0963">Cytoplasm</keyword>
<dbReference type="NCBIfam" id="NF003211">
    <property type="entry name" value="PRK04173.1"/>
    <property type="match status" value="1"/>
</dbReference>
<evidence type="ECO:0000256" key="4">
    <source>
        <dbReference type="ARBA" id="ARBA00022490"/>
    </source>
</evidence>
<dbReference type="InterPro" id="IPR004154">
    <property type="entry name" value="Anticodon-bd"/>
</dbReference>
<dbReference type="Gene3D" id="3.30.40.230">
    <property type="match status" value="1"/>
</dbReference>
<keyword evidence="8" id="KW-0648">Protein biosynthesis</keyword>
<dbReference type="PANTHER" id="PTHR10745:SF0">
    <property type="entry name" value="GLYCINE--TRNA LIGASE"/>
    <property type="match status" value="1"/>
</dbReference>
<dbReference type="Gene3D" id="3.40.50.800">
    <property type="entry name" value="Anticodon-binding domain"/>
    <property type="match status" value="1"/>
</dbReference>
<organism evidence="12 13">
    <name type="scientific">Acidiplasma cupricumulans</name>
    <dbReference type="NCBI Taxonomy" id="312540"/>
    <lineage>
        <taxon>Archaea</taxon>
        <taxon>Methanobacteriati</taxon>
        <taxon>Thermoplasmatota</taxon>
        <taxon>Thermoplasmata</taxon>
        <taxon>Thermoplasmatales</taxon>
        <taxon>Ferroplasmaceae</taxon>
        <taxon>Acidiplasma</taxon>
    </lineage>
</organism>
<evidence type="ECO:0000313" key="12">
    <source>
        <dbReference type="EMBL" id="KQB35387.1"/>
    </source>
</evidence>
<sequence>MYNDIIELSKRRGFFWPSFSIYGGFSGFYDYGPLGVLLKENIIKLWREDYLEDGAIFIDTPNLTPEPVFKASGHIDRFSDLACECDKCKTKFKLETVLKYNGINAVPKNLDEANEISAKNNLKCPVCGNIIKKVYDFNLMFRANDMYLRPETAQGIFVNFKLLYNYNKNRLPMIVGQAGKGFRNEISPRQSLIRLKEFNQCEIESFFDPDSLEFGELYDYLPVKLLPNTGDVYKKTVKEAYESGIIPNQAMAYFVLKTQRLLNKIGIKNEMLRFRQHMPDERAHYAADSWDAEALIDDEWFEIVGIANRTNFDLTNHGNNSSESMTVKIGEKEVIPYVIEPSYGIDRIILSVMSQSFYKRDNGYNVLALNEYVAPFHMAVFPLLKKQKLQEKAKELFSNLFLKDKYIIYDDVGSIGKRYARQDEIGTPYCITIDFQTLDDNTVTVRFRDSMQQKRILISDLVSQENPLSALNALKIVQ</sequence>
<evidence type="ECO:0000256" key="1">
    <source>
        <dbReference type="ARBA" id="ARBA00004496"/>
    </source>
</evidence>
<evidence type="ECO:0000256" key="6">
    <source>
        <dbReference type="ARBA" id="ARBA00022741"/>
    </source>
</evidence>
<evidence type="ECO:0000256" key="7">
    <source>
        <dbReference type="ARBA" id="ARBA00022840"/>
    </source>
</evidence>
<feature type="domain" description="Aminoacyl-transfer RNA synthetases class-II family profile" evidence="11">
    <location>
        <begin position="4"/>
        <end position="375"/>
    </location>
</feature>
<keyword evidence="9" id="KW-0030">Aminoacyl-tRNA synthetase</keyword>